<dbReference type="EMBL" id="BGZK01000016">
    <property type="protein sequence ID" value="GBP05128.1"/>
    <property type="molecule type" value="Genomic_DNA"/>
</dbReference>
<comment type="caution">
    <text evidence="1">The sequence shown here is derived from an EMBL/GenBank/DDBJ whole genome shotgun (WGS) entry which is preliminary data.</text>
</comment>
<protein>
    <submittedName>
        <fullName evidence="1">Uncharacterized protein</fullName>
    </submittedName>
</protein>
<accession>A0A4C1SV88</accession>
<organism evidence="1 2">
    <name type="scientific">Eumeta variegata</name>
    <name type="common">Bagworm moth</name>
    <name type="synonym">Eumeta japonica</name>
    <dbReference type="NCBI Taxonomy" id="151549"/>
    <lineage>
        <taxon>Eukaryota</taxon>
        <taxon>Metazoa</taxon>
        <taxon>Ecdysozoa</taxon>
        <taxon>Arthropoda</taxon>
        <taxon>Hexapoda</taxon>
        <taxon>Insecta</taxon>
        <taxon>Pterygota</taxon>
        <taxon>Neoptera</taxon>
        <taxon>Endopterygota</taxon>
        <taxon>Lepidoptera</taxon>
        <taxon>Glossata</taxon>
        <taxon>Ditrysia</taxon>
        <taxon>Tineoidea</taxon>
        <taxon>Psychidae</taxon>
        <taxon>Oiketicinae</taxon>
        <taxon>Eumeta</taxon>
    </lineage>
</organism>
<proteinExistence type="predicted"/>
<gene>
    <name evidence="1" type="ORF">EVAR_3447_1</name>
</gene>
<evidence type="ECO:0000313" key="1">
    <source>
        <dbReference type="EMBL" id="GBP05128.1"/>
    </source>
</evidence>
<dbReference type="AlphaFoldDB" id="A0A4C1SV88"/>
<evidence type="ECO:0000313" key="2">
    <source>
        <dbReference type="Proteomes" id="UP000299102"/>
    </source>
</evidence>
<sequence>MKASEQINDGASTPVAGATDAMQADDIIASTSTLNCAVSIKCEHRLLKSHLAVASHSRGVNEQANNQRVDGHAALGHSELWGSPVRCRPLGRK</sequence>
<dbReference type="Proteomes" id="UP000299102">
    <property type="component" value="Unassembled WGS sequence"/>
</dbReference>
<dbReference type="OrthoDB" id="8240057at2759"/>
<reference evidence="1 2" key="1">
    <citation type="journal article" date="2019" name="Commun. Biol.">
        <title>The bagworm genome reveals a unique fibroin gene that provides high tensile strength.</title>
        <authorList>
            <person name="Kono N."/>
            <person name="Nakamura H."/>
            <person name="Ohtoshi R."/>
            <person name="Tomita M."/>
            <person name="Numata K."/>
            <person name="Arakawa K."/>
        </authorList>
    </citation>
    <scope>NUCLEOTIDE SEQUENCE [LARGE SCALE GENOMIC DNA]</scope>
</reference>
<name>A0A4C1SV88_EUMVA</name>
<keyword evidence="2" id="KW-1185">Reference proteome</keyword>